<dbReference type="EnsemblMetazoa" id="AALB008235-RA">
    <property type="protein sequence ID" value="AALB008235-PA"/>
    <property type="gene ID" value="AALB008235"/>
</dbReference>
<dbReference type="VEuPathDB" id="VectorBase:AALB20_037340"/>
<evidence type="ECO:0000256" key="1">
    <source>
        <dbReference type="ARBA" id="ARBA00004613"/>
    </source>
</evidence>
<dbReference type="KEGG" id="aali:118469056"/>
<name>A0A182FNX2_ANOAL</name>
<evidence type="ECO:0000313" key="4">
    <source>
        <dbReference type="EnsemblMetazoa" id="AALB008235-PA"/>
    </source>
</evidence>
<protein>
    <submittedName>
        <fullName evidence="4">Uncharacterized protein</fullName>
    </submittedName>
</protein>
<evidence type="ECO:0000256" key="2">
    <source>
        <dbReference type="ARBA" id="ARBA00008098"/>
    </source>
</evidence>
<accession>A0A182FNX2</accession>
<dbReference type="VEuPathDB" id="VectorBase:AALB008235"/>
<dbReference type="AlphaFoldDB" id="A0A182FNX2"/>
<dbReference type="Gene3D" id="1.10.238.20">
    <property type="entry name" value="Pheromone/general odorant binding protein domain"/>
    <property type="match status" value="1"/>
</dbReference>
<dbReference type="RefSeq" id="XP_035796418.1">
    <property type="nucleotide sequence ID" value="XM_035940525.1"/>
</dbReference>
<comment type="subcellular location">
    <subcellularLocation>
        <location evidence="1">Secreted</location>
    </subcellularLocation>
</comment>
<dbReference type="InterPro" id="IPR036728">
    <property type="entry name" value="PBP_GOBP_sf"/>
</dbReference>
<keyword evidence="3" id="KW-0964">Secreted</keyword>
<dbReference type="Proteomes" id="UP000069272">
    <property type="component" value="Chromosome 2R"/>
</dbReference>
<comment type="similarity">
    <text evidence="2">Belongs to the PBP/GOBP family.</text>
</comment>
<dbReference type="RefSeq" id="XP_035796419.1">
    <property type="nucleotide sequence ID" value="XM_035940526.1"/>
</dbReference>
<reference evidence="4 5" key="1">
    <citation type="journal article" date="2017" name="G3 (Bethesda)">
        <title>The Physical Genome Mapping of Anopheles albimanus Corrected Scaffold Misassemblies and Identified Interarm Rearrangements in Genus Anopheles.</title>
        <authorList>
            <person name="Artemov G.N."/>
            <person name="Peery A.N."/>
            <person name="Jiang X."/>
            <person name="Tu Z."/>
            <person name="Stegniy V.N."/>
            <person name="Sharakhova M.V."/>
            <person name="Sharakhov I.V."/>
        </authorList>
    </citation>
    <scope>NUCLEOTIDE SEQUENCE [LARGE SCALE GENOMIC DNA]</scope>
    <source>
        <strain evidence="4 5">ALBI9_A</strain>
    </source>
</reference>
<sequence length="170" mass="18431">MGKLFNRVATVKIGAALALLLALTLGGVVGCSMLNTDSADKRSSMLADPATVKKMPQGGVSPQEAVNECNGTFIIQADYWNELNETGSFPDETDRIPLCFVRCYLQTLGILTEDMKVNKEAGLAVGWGGSSETIDECLDEMTGTTCEMAYYLMRCVITRALVEEKSKDNK</sequence>
<keyword evidence="5" id="KW-1185">Reference proteome</keyword>
<dbReference type="PROSITE" id="PS51257">
    <property type="entry name" value="PROKAR_LIPOPROTEIN"/>
    <property type="match status" value="1"/>
</dbReference>
<reference evidence="4" key="2">
    <citation type="submission" date="2022-08" db="UniProtKB">
        <authorList>
            <consortium name="EnsemblMetazoa"/>
        </authorList>
    </citation>
    <scope>IDENTIFICATION</scope>
    <source>
        <strain evidence="4">STECLA/ALBI9_A</strain>
    </source>
</reference>
<dbReference type="STRING" id="7167.A0A182FNX2"/>
<dbReference type="SUPFAM" id="SSF47565">
    <property type="entry name" value="Insect pheromone/odorant-binding proteins"/>
    <property type="match status" value="1"/>
</dbReference>
<dbReference type="InterPro" id="IPR006170">
    <property type="entry name" value="PBP/GOBP"/>
</dbReference>
<dbReference type="OrthoDB" id="8184571at2759"/>
<dbReference type="GeneID" id="118469056"/>
<dbReference type="RefSeq" id="XP_035796416.1">
    <property type="nucleotide sequence ID" value="XM_035940523.1"/>
</dbReference>
<proteinExistence type="inferred from homology"/>
<evidence type="ECO:0000256" key="3">
    <source>
        <dbReference type="ARBA" id="ARBA00022525"/>
    </source>
</evidence>
<dbReference type="GO" id="GO:0005576">
    <property type="term" value="C:extracellular region"/>
    <property type="evidence" value="ECO:0007669"/>
    <property type="project" value="UniProtKB-SubCell"/>
</dbReference>
<dbReference type="CTD" id="40874"/>
<dbReference type="GO" id="GO:0005549">
    <property type="term" value="F:odorant binding"/>
    <property type="evidence" value="ECO:0007669"/>
    <property type="project" value="InterPro"/>
</dbReference>
<dbReference type="CDD" id="cd23992">
    <property type="entry name" value="PBP_GOBP"/>
    <property type="match status" value="1"/>
</dbReference>
<organism evidence="4 5">
    <name type="scientific">Anopheles albimanus</name>
    <name type="common">New world malaria mosquito</name>
    <dbReference type="NCBI Taxonomy" id="7167"/>
    <lineage>
        <taxon>Eukaryota</taxon>
        <taxon>Metazoa</taxon>
        <taxon>Ecdysozoa</taxon>
        <taxon>Arthropoda</taxon>
        <taxon>Hexapoda</taxon>
        <taxon>Insecta</taxon>
        <taxon>Pterygota</taxon>
        <taxon>Neoptera</taxon>
        <taxon>Endopterygota</taxon>
        <taxon>Diptera</taxon>
        <taxon>Nematocera</taxon>
        <taxon>Culicoidea</taxon>
        <taxon>Culicidae</taxon>
        <taxon>Anophelinae</taxon>
        <taxon>Anopheles</taxon>
    </lineage>
</organism>
<dbReference type="Pfam" id="PF01395">
    <property type="entry name" value="PBP_GOBP"/>
    <property type="match status" value="1"/>
</dbReference>
<evidence type="ECO:0000313" key="5">
    <source>
        <dbReference type="Proteomes" id="UP000069272"/>
    </source>
</evidence>